<dbReference type="SMART" id="SM00849">
    <property type="entry name" value="Lactamase_B"/>
    <property type="match status" value="1"/>
</dbReference>
<dbReference type="SUPFAM" id="SSF56281">
    <property type="entry name" value="Metallo-hydrolase/oxidoreductase"/>
    <property type="match status" value="1"/>
</dbReference>
<dbReference type="InterPro" id="IPR051013">
    <property type="entry name" value="MBL_superfamily_lactonases"/>
</dbReference>
<evidence type="ECO:0000256" key="3">
    <source>
        <dbReference type="ARBA" id="ARBA00022801"/>
    </source>
</evidence>
<dbReference type="PROSITE" id="PS51318">
    <property type="entry name" value="TAT"/>
    <property type="match status" value="1"/>
</dbReference>
<evidence type="ECO:0000256" key="4">
    <source>
        <dbReference type="ARBA" id="ARBA00022833"/>
    </source>
</evidence>
<comment type="caution">
    <text evidence="6">The sequence shown here is derived from an EMBL/GenBank/DDBJ whole genome shotgun (WGS) entry which is preliminary data.</text>
</comment>
<evidence type="ECO:0000256" key="2">
    <source>
        <dbReference type="ARBA" id="ARBA00022723"/>
    </source>
</evidence>
<evidence type="ECO:0000259" key="5">
    <source>
        <dbReference type="SMART" id="SM00849"/>
    </source>
</evidence>
<dbReference type="RefSeq" id="WP_166403893.1">
    <property type="nucleotide sequence ID" value="NZ_JAANHS010000012.1"/>
</dbReference>
<reference evidence="6 7" key="1">
    <citation type="journal article" date="2022" name="Microorganisms">
        <title>Genome Sequence and Characterization of a Xanthorhodopsin-Containing, Aerobic Anoxygenic Phototrophic Rhodobacter Species, Isolated from Mesophilic Conditions at Yellowstone National Park.</title>
        <authorList>
            <person name="Kyndt J.A."/>
            <person name="Robertson S."/>
            <person name="Shoffstall I.B."/>
            <person name="Ramaley R.F."/>
            <person name="Meyer T.E."/>
        </authorList>
    </citation>
    <scope>NUCLEOTIDE SEQUENCE [LARGE SCALE GENOMIC DNA]</scope>
    <source>
        <strain evidence="6 7">M37P</strain>
    </source>
</reference>
<protein>
    <submittedName>
        <fullName evidence="6">MBL fold metallo-hydrolase</fullName>
    </submittedName>
</protein>
<gene>
    <name evidence="6" type="ORF">G8O29_14210</name>
</gene>
<dbReference type="PANTHER" id="PTHR42978">
    <property type="entry name" value="QUORUM-QUENCHING LACTONASE YTNP-RELATED-RELATED"/>
    <property type="match status" value="1"/>
</dbReference>
<dbReference type="InterPro" id="IPR036866">
    <property type="entry name" value="RibonucZ/Hydroxyglut_hydro"/>
</dbReference>
<keyword evidence="7" id="KW-1185">Reference proteome</keyword>
<proteinExistence type="inferred from homology"/>
<evidence type="ECO:0000313" key="7">
    <source>
        <dbReference type="Proteomes" id="UP001515660"/>
    </source>
</evidence>
<dbReference type="Gene3D" id="3.60.15.10">
    <property type="entry name" value="Ribonuclease Z/Hydroxyacylglutathione hydrolase-like"/>
    <property type="match status" value="1"/>
</dbReference>
<dbReference type="PANTHER" id="PTHR42978:SF6">
    <property type="entry name" value="QUORUM-QUENCHING LACTONASE YTNP-RELATED"/>
    <property type="match status" value="1"/>
</dbReference>
<feature type="domain" description="Metallo-beta-lactamase" evidence="5">
    <location>
        <begin position="101"/>
        <end position="277"/>
    </location>
</feature>
<evidence type="ECO:0000313" key="6">
    <source>
        <dbReference type="EMBL" id="NHB77871.1"/>
    </source>
</evidence>
<evidence type="ECO:0000256" key="1">
    <source>
        <dbReference type="ARBA" id="ARBA00007749"/>
    </source>
</evidence>
<keyword evidence="3" id="KW-0378">Hydrolase</keyword>
<dbReference type="InterPro" id="IPR006311">
    <property type="entry name" value="TAT_signal"/>
</dbReference>
<organism evidence="6 7">
    <name type="scientific">Rhodobacter calidifons</name>
    <dbReference type="NCBI Taxonomy" id="2715277"/>
    <lineage>
        <taxon>Bacteria</taxon>
        <taxon>Pseudomonadati</taxon>
        <taxon>Pseudomonadota</taxon>
        <taxon>Alphaproteobacteria</taxon>
        <taxon>Rhodobacterales</taxon>
        <taxon>Rhodobacter group</taxon>
        <taxon>Rhodobacter</taxon>
    </lineage>
</organism>
<sequence>MTDHVAGRTNGLSRRQALFAGASLPLAAALPLPLAAQETMQGSGFAPWNRFRLGSFEVTTLLAGTRASDKPQETFGTNASPEDFAALSAANFIPADRTQNFFTPTVVNTGAEIVLFDTGLAAEATLAALNAAGMSPEMVDVVVLTHMHGDHIGGLMGADGTTPTFANARYVTGAVEHNHWSAAGNEGFDRSVKPLADRMSFIGNNGSVAPGITGIDAFGHTPGHMVYQVESDGQRLMITADTANHYVWSLQRPDWEVRFDADKAQAAATRRAVFGQIAADRIPFIGYHMPFPGIGYVEAMGEGFRYIPASYQLMLNG</sequence>
<keyword evidence="2" id="KW-0479">Metal-binding</keyword>
<keyword evidence="4" id="KW-0862">Zinc</keyword>
<dbReference type="InterPro" id="IPR001279">
    <property type="entry name" value="Metallo-B-lactamas"/>
</dbReference>
<dbReference type="CDD" id="cd07720">
    <property type="entry name" value="OPHC2-like_MBL-fold"/>
    <property type="match status" value="1"/>
</dbReference>
<comment type="similarity">
    <text evidence="1">Belongs to the metallo-beta-lactamase superfamily.</text>
</comment>
<accession>A0ABX0G9S5</accession>
<name>A0ABX0G9S5_9RHOB</name>
<dbReference type="EMBL" id="JAANHS010000012">
    <property type="protein sequence ID" value="NHB77871.1"/>
    <property type="molecule type" value="Genomic_DNA"/>
</dbReference>
<dbReference type="Proteomes" id="UP001515660">
    <property type="component" value="Unassembled WGS sequence"/>
</dbReference>
<dbReference type="Pfam" id="PF00753">
    <property type="entry name" value="Lactamase_B"/>
    <property type="match status" value="1"/>
</dbReference>